<dbReference type="OrthoDB" id="4939521at2"/>
<dbReference type="Proteomes" id="UP000006461">
    <property type="component" value="Chromosome"/>
</dbReference>
<protein>
    <submittedName>
        <fullName evidence="1">Uncharacterized protein</fullName>
    </submittedName>
</protein>
<dbReference type="EMBL" id="FO203431">
    <property type="protein sequence ID" value="CCH89526.1"/>
    <property type="molecule type" value="Genomic_DNA"/>
</dbReference>
<dbReference type="HOGENOM" id="CLU_1085089_0_0_11"/>
<evidence type="ECO:0000313" key="1">
    <source>
        <dbReference type="EMBL" id="CCH89526.1"/>
    </source>
</evidence>
<accession>I4F1L3</accession>
<gene>
    <name evidence="1" type="ordered locus">MODMU_4126</name>
</gene>
<sequence>MTEQDPTGQLWSLDEYIVAADLYLRRGHSSGARDPEVEQLAKLTRRTTGSISRRLGNFQGTLHPGTGLKPVTGEALAVFRAMAADRQVRERLAAEARERLLAGLPPGVMQVPGSSVTRLVDTEQMRITETEVTLSEVTRIVVRAEAQLVTRYLAWLAKKGRDMSSVLLPSESGALRVDLFDPAQNLLIEAKAKSSREYIRYAIGQLMDYRRRISPPPSLAVLLPEAPARDMLELLSQLHISVIFESGSRFVDPTFT</sequence>
<dbReference type="AlphaFoldDB" id="I4F1L3"/>
<name>I4F1L3_MODI5</name>
<keyword evidence="2" id="KW-1185">Reference proteome</keyword>
<proteinExistence type="predicted"/>
<organism evidence="1 2">
    <name type="scientific">Modestobacter italicus (strain DSM 44449 / CECT 9708 / BC 501)</name>
    <dbReference type="NCBI Taxonomy" id="2732864"/>
    <lineage>
        <taxon>Bacteria</taxon>
        <taxon>Bacillati</taxon>
        <taxon>Actinomycetota</taxon>
        <taxon>Actinomycetes</taxon>
        <taxon>Geodermatophilales</taxon>
        <taxon>Geodermatophilaceae</taxon>
        <taxon>Modestobacter</taxon>
    </lineage>
</organism>
<dbReference type="eggNOG" id="ENOG5033G5Z">
    <property type="taxonomic scope" value="Bacteria"/>
</dbReference>
<dbReference type="KEGG" id="mmar:MODMU_4126"/>
<evidence type="ECO:0000313" key="2">
    <source>
        <dbReference type="Proteomes" id="UP000006461"/>
    </source>
</evidence>
<reference evidence="1 2" key="1">
    <citation type="journal article" date="2012" name="J. Bacteriol.">
        <title>Genome Sequence of Radiation-Resistant Modestobacter marinus Strain BC501, a Representative Actinobacterium That Thrives on Calcareous Stone Surfaces.</title>
        <authorList>
            <person name="Normand P."/>
            <person name="Gury J."/>
            <person name="Pujic P."/>
            <person name="Chouaia B."/>
            <person name="Crotti E."/>
            <person name="Brusetti L."/>
            <person name="Daffonchio D."/>
            <person name="Vacherie B."/>
            <person name="Barbe V."/>
            <person name="Medigue C."/>
            <person name="Calteau A."/>
            <person name="Ghodhbane-Gtari F."/>
            <person name="Essoussi I."/>
            <person name="Nouioui I."/>
            <person name="Abbassi-Ghozzi I."/>
            <person name="Gtari M."/>
        </authorList>
    </citation>
    <scope>NUCLEOTIDE SEQUENCE [LARGE SCALE GENOMIC DNA]</scope>
    <source>
        <strain evidence="2">BC 501</strain>
    </source>
</reference>